<keyword evidence="1" id="KW-0472">Membrane</keyword>
<sequence>MAQTVCRNDISVTDSFHIYIAGLIRITFTAPLFELVKTVARVLLKLLCGISCFLQSSPMGRKIIVIHFISSYLTVLLHVYV</sequence>
<reference evidence="2 3" key="1">
    <citation type="submission" date="2018-06" db="EMBL/GenBank/DDBJ databases">
        <authorList>
            <consortium name="Pathogen Informatics"/>
            <person name="Doyle S."/>
        </authorList>
    </citation>
    <scope>NUCLEOTIDE SEQUENCE [LARGE SCALE GENOMIC DNA]</scope>
    <source>
        <strain evidence="2 3">NCTC13100</strain>
    </source>
</reference>
<dbReference type="EMBL" id="UGTI01000001">
    <property type="protein sequence ID" value="SUB78547.1"/>
    <property type="molecule type" value="Genomic_DNA"/>
</dbReference>
<keyword evidence="1" id="KW-1133">Transmembrane helix</keyword>
<gene>
    <name evidence="2" type="ORF">NCTC13100_01725</name>
</gene>
<proteinExistence type="predicted"/>
<feature type="transmembrane region" description="Helical" evidence="1">
    <location>
        <begin position="16"/>
        <end position="36"/>
    </location>
</feature>
<dbReference type="AlphaFoldDB" id="A0A379DKP3"/>
<evidence type="ECO:0000256" key="1">
    <source>
        <dbReference type="SAM" id="Phobius"/>
    </source>
</evidence>
<dbReference type="Proteomes" id="UP000254263">
    <property type="component" value="Unassembled WGS sequence"/>
</dbReference>
<name>A0A379DKP3_9PORP</name>
<feature type="transmembrane region" description="Helical" evidence="1">
    <location>
        <begin position="63"/>
        <end position="80"/>
    </location>
</feature>
<organism evidence="2 3">
    <name type="scientific">Porphyromonas macacae</name>
    <dbReference type="NCBI Taxonomy" id="28115"/>
    <lineage>
        <taxon>Bacteria</taxon>
        <taxon>Pseudomonadati</taxon>
        <taxon>Bacteroidota</taxon>
        <taxon>Bacteroidia</taxon>
        <taxon>Bacteroidales</taxon>
        <taxon>Porphyromonadaceae</taxon>
        <taxon>Porphyromonas</taxon>
    </lineage>
</organism>
<protein>
    <submittedName>
        <fullName evidence="2">Uncharacterized protein</fullName>
    </submittedName>
</protein>
<evidence type="ECO:0000313" key="2">
    <source>
        <dbReference type="EMBL" id="SUB78547.1"/>
    </source>
</evidence>
<keyword evidence="1" id="KW-0812">Transmembrane</keyword>
<accession>A0A379DKP3</accession>
<evidence type="ECO:0000313" key="3">
    <source>
        <dbReference type="Proteomes" id="UP000254263"/>
    </source>
</evidence>